<evidence type="ECO:0000313" key="1">
    <source>
        <dbReference type="EMBL" id="MEQ2263504.1"/>
    </source>
</evidence>
<comment type="caution">
    <text evidence="1">The sequence shown here is derived from an EMBL/GenBank/DDBJ whole genome shotgun (WGS) entry which is preliminary data.</text>
</comment>
<dbReference type="SUPFAM" id="SSF54001">
    <property type="entry name" value="Cysteine proteinases"/>
    <property type="match status" value="1"/>
</dbReference>
<dbReference type="EMBL" id="JAHRIM010022746">
    <property type="protein sequence ID" value="MEQ2263504.1"/>
    <property type="molecule type" value="Genomic_DNA"/>
</dbReference>
<protein>
    <submittedName>
        <fullName evidence="1">Protein-glutamine gamma-glutamyltransferase K</fullName>
    </submittedName>
</protein>
<keyword evidence="2" id="KW-1185">Reference proteome</keyword>
<organism evidence="1 2">
    <name type="scientific">Xenotaenia resolanae</name>
    <dbReference type="NCBI Taxonomy" id="208358"/>
    <lineage>
        <taxon>Eukaryota</taxon>
        <taxon>Metazoa</taxon>
        <taxon>Chordata</taxon>
        <taxon>Craniata</taxon>
        <taxon>Vertebrata</taxon>
        <taxon>Euteleostomi</taxon>
        <taxon>Actinopterygii</taxon>
        <taxon>Neopterygii</taxon>
        <taxon>Teleostei</taxon>
        <taxon>Neoteleostei</taxon>
        <taxon>Acanthomorphata</taxon>
        <taxon>Ovalentaria</taxon>
        <taxon>Atherinomorphae</taxon>
        <taxon>Cyprinodontiformes</taxon>
        <taxon>Goodeidae</taxon>
        <taxon>Xenotaenia</taxon>
    </lineage>
</organism>
<name>A0ABV0W2W2_9TELE</name>
<dbReference type="PANTHER" id="PTHR11590:SF49">
    <property type="entry name" value="PROTEIN-GLUTAMINE GAMMA-GLUTAMYLTRANSFERASE K"/>
    <property type="match status" value="1"/>
</dbReference>
<dbReference type="InterPro" id="IPR050779">
    <property type="entry name" value="Transglutaminase"/>
</dbReference>
<sequence>DSVFMDSEAERQEYVLNDVGKIYYGTEYQIGARTWNYGQFNDGILAACLFILERSRTPNSGWGDPVNVTRILSAMVRKQIFILKAFQTNQPSFQNGTLCKDLNRDLQGTNR</sequence>
<dbReference type="PANTHER" id="PTHR11590">
    <property type="entry name" value="PROTEIN-GLUTAMINE GAMMA-GLUTAMYLTRANSFERASE"/>
    <property type="match status" value="1"/>
</dbReference>
<evidence type="ECO:0000313" key="2">
    <source>
        <dbReference type="Proteomes" id="UP001444071"/>
    </source>
</evidence>
<dbReference type="InterPro" id="IPR038765">
    <property type="entry name" value="Papain-like_cys_pep_sf"/>
</dbReference>
<feature type="non-terminal residue" evidence="1">
    <location>
        <position position="1"/>
    </location>
</feature>
<reference evidence="1 2" key="1">
    <citation type="submission" date="2021-06" db="EMBL/GenBank/DDBJ databases">
        <authorList>
            <person name="Palmer J.M."/>
        </authorList>
    </citation>
    <scope>NUCLEOTIDE SEQUENCE [LARGE SCALE GENOMIC DNA]</scope>
    <source>
        <strain evidence="1 2">XR_2019</strain>
        <tissue evidence="1">Muscle</tissue>
    </source>
</reference>
<dbReference type="InterPro" id="IPR036985">
    <property type="entry name" value="Transglutaminase-like_sf"/>
</dbReference>
<gene>
    <name evidence="1" type="primary">TGM1</name>
    <name evidence="1" type="ORF">XENORESO_008596</name>
</gene>
<proteinExistence type="predicted"/>
<dbReference type="Gene3D" id="3.90.260.10">
    <property type="entry name" value="Transglutaminase-like"/>
    <property type="match status" value="1"/>
</dbReference>
<dbReference type="Proteomes" id="UP001444071">
    <property type="component" value="Unassembled WGS sequence"/>
</dbReference>
<accession>A0ABV0W2W2</accession>